<evidence type="ECO:0000313" key="1">
    <source>
        <dbReference type="EMBL" id="MCG2430766.1"/>
    </source>
</evidence>
<dbReference type="EMBL" id="JAIRBB010000003">
    <property type="protein sequence ID" value="MCG2430766.1"/>
    <property type="molecule type" value="Genomic_DNA"/>
</dbReference>
<dbReference type="Proteomes" id="UP001139462">
    <property type="component" value="Unassembled WGS sequence"/>
</dbReference>
<proteinExistence type="predicted"/>
<evidence type="ECO:0008006" key="3">
    <source>
        <dbReference type="Google" id="ProtNLM"/>
    </source>
</evidence>
<evidence type="ECO:0000313" key="2">
    <source>
        <dbReference type="Proteomes" id="UP001139462"/>
    </source>
</evidence>
<name>A0A9X1R1U6_9FLAO</name>
<protein>
    <recommendedName>
        <fullName evidence="3">RHS repeat-associated core domain-containing protein</fullName>
    </recommendedName>
</protein>
<gene>
    <name evidence="1" type="ORF">K8344_06515</name>
</gene>
<accession>A0A9X1R1U6</accession>
<comment type="caution">
    <text evidence="1">The sequence shown here is derived from an EMBL/GenBank/DDBJ whole genome shotgun (WGS) entry which is preliminary data.</text>
</comment>
<reference evidence="1" key="1">
    <citation type="submission" date="2021-09" db="EMBL/GenBank/DDBJ databases">
        <title>Genome of Aequorivita sp. strain F64183.</title>
        <authorList>
            <person name="Wang Y."/>
        </authorList>
    </citation>
    <scope>NUCLEOTIDE SEQUENCE</scope>
    <source>
        <strain evidence="1">F64183</strain>
    </source>
</reference>
<sequence length="306" mass="35275">MDDEIKGEGNSLNYTFRMHDPRVGRFLSIDPLDSSYPWNSPYAFSENRVIDGIDLEGREFYFTADGVLIGRVNKSSEMRVIESYYLEEKMISKVRDEIDQVNAGADDGQLYFYGSYSTQRASDEVFGNIATTVYTQNQTLNLGSQLPPLFNNKISVNGNNVYEGYKAQGAAVAEASLYEDKNGNKSTFINFYDKTGNYYELYNTLLHERTHPLDKLKGIETGSAIRHFEIHKMEVLDKSWKHTSEGYKLNSKSALLKYINYMSENVTGEYANHYRKIQNESIDWYESFFDTNLEFDSTSLNYKEEE</sequence>
<organism evidence="1 2">
    <name type="scientific">Aequorivita xiaoshiensis</name>
    <dbReference type="NCBI Taxonomy" id="2874476"/>
    <lineage>
        <taxon>Bacteria</taxon>
        <taxon>Pseudomonadati</taxon>
        <taxon>Bacteroidota</taxon>
        <taxon>Flavobacteriia</taxon>
        <taxon>Flavobacteriales</taxon>
        <taxon>Flavobacteriaceae</taxon>
        <taxon>Aequorivita</taxon>
    </lineage>
</organism>
<keyword evidence="2" id="KW-1185">Reference proteome</keyword>
<dbReference type="Gene3D" id="2.180.10.10">
    <property type="entry name" value="RHS repeat-associated core"/>
    <property type="match status" value="1"/>
</dbReference>
<dbReference type="AlphaFoldDB" id="A0A9X1R1U6"/>